<evidence type="ECO:0000313" key="3">
    <source>
        <dbReference type="EMBL" id="CAH9063646.1"/>
    </source>
</evidence>
<dbReference type="SUPFAM" id="SSF56672">
    <property type="entry name" value="DNA/RNA polymerases"/>
    <property type="match status" value="1"/>
</dbReference>
<proteinExistence type="predicted"/>
<feature type="compositionally biased region" description="Low complexity" evidence="1">
    <location>
        <begin position="25"/>
        <end position="40"/>
    </location>
</feature>
<sequence>MRVFFPPPYLLLPLRPTLQPPAIPPSHLQSLQLPSSDSPAPARPQPFQSEAPYDPDLLHTPSRLPFPATPTSSAICPSPSTITTPPYVPAVTEKLPSPLAPSPTASSPVNCHPMQTRAKSGIFKPKTIFNLKTDISACDPSCFSMANKDVKWREAMAEEFNALIDNHNWDLVPFNPRKNVVGSKWIYKTKFNSDGFVERYKARLVAQGFTQQAGVDFSETFSLVVKPTTVRIVLSLAISFNWAIRQLDVKNAFLHGNLTEEVYMRQPPGLIGLFVLSSPQSYLWPQTGSSCLVSQI</sequence>
<evidence type="ECO:0000256" key="1">
    <source>
        <dbReference type="SAM" id="MobiDB-lite"/>
    </source>
</evidence>
<accession>A0AAV0C3I0</accession>
<dbReference type="Pfam" id="PF07727">
    <property type="entry name" value="RVT_2"/>
    <property type="match status" value="1"/>
</dbReference>
<dbReference type="EMBL" id="CAMAPF010000011">
    <property type="protein sequence ID" value="CAH9063646.1"/>
    <property type="molecule type" value="Genomic_DNA"/>
</dbReference>
<protein>
    <recommendedName>
        <fullName evidence="2">Reverse transcriptase Ty1/copia-type domain-containing protein</fullName>
    </recommendedName>
</protein>
<dbReference type="InterPro" id="IPR013103">
    <property type="entry name" value="RVT_2"/>
</dbReference>
<dbReference type="InterPro" id="IPR043502">
    <property type="entry name" value="DNA/RNA_pol_sf"/>
</dbReference>
<feature type="region of interest" description="Disordered" evidence="1">
    <location>
        <begin position="22"/>
        <end position="63"/>
    </location>
</feature>
<keyword evidence="4" id="KW-1185">Reference proteome</keyword>
<dbReference type="Proteomes" id="UP001152523">
    <property type="component" value="Unassembled WGS sequence"/>
</dbReference>
<feature type="domain" description="Reverse transcriptase Ty1/copia-type" evidence="2">
    <location>
        <begin position="166"/>
        <end position="270"/>
    </location>
</feature>
<reference evidence="3" key="1">
    <citation type="submission" date="2022-07" db="EMBL/GenBank/DDBJ databases">
        <authorList>
            <person name="Macas J."/>
            <person name="Novak P."/>
            <person name="Neumann P."/>
        </authorList>
    </citation>
    <scope>NUCLEOTIDE SEQUENCE</scope>
</reference>
<dbReference type="AlphaFoldDB" id="A0AAV0C3I0"/>
<evidence type="ECO:0000259" key="2">
    <source>
        <dbReference type="Pfam" id="PF07727"/>
    </source>
</evidence>
<gene>
    <name evidence="3" type="ORF">CEPIT_LOCUS1985</name>
</gene>
<comment type="caution">
    <text evidence="3">The sequence shown here is derived from an EMBL/GenBank/DDBJ whole genome shotgun (WGS) entry which is preliminary data.</text>
</comment>
<evidence type="ECO:0000313" key="4">
    <source>
        <dbReference type="Proteomes" id="UP001152523"/>
    </source>
</evidence>
<name>A0AAV0C3I0_9ASTE</name>
<organism evidence="3 4">
    <name type="scientific">Cuscuta epithymum</name>
    <dbReference type="NCBI Taxonomy" id="186058"/>
    <lineage>
        <taxon>Eukaryota</taxon>
        <taxon>Viridiplantae</taxon>
        <taxon>Streptophyta</taxon>
        <taxon>Embryophyta</taxon>
        <taxon>Tracheophyta</taxon>
        <taxon>Spermatophyta</taxon>
        <taxon>Magnoliopsida</taxon>
        <taxon>eudicotyledons</taxon>
        <taxon>Gunneridae</taxon>
        <taxon>Pentapetalae</taxon>
        <taxon>asterids</taxon>
        <taxon>lamiids</taxon>
        <taxon>Solanales</taxon>
        <taxon>Convolvulaceae</taxon>
        <taxon>Cuscuteae</taxon>
        <taxon>Cuscuta</taxon>
        <taxon>Cuscuta subgen. Cuscuta</taxon>
    </lineage>
</organism>